<accession>T0QDL3</accession>
<sequence>MTSSANDAAASTTTARRAAGAGRGFTLRSTLSSLPSGRDNNDSMRNNNNDSTGNDDDGAAMLALLLASTDVDVDMGLGQEMGHGAADGHAVTVDPHDHDGAGLFSFCPFLDCDEAMGSAAYDDATYALLDACVGLDVDMGLGHEMGHGAVASPNASRPLVVDTGSAHNSGDIATNSSAATSPDAAGSPVSAFDTGNDNSGMELERADQDQRDTVLHEKYYRNTAHNVRCFPTCDTFDGIGIESYRLHTRSNGQCSAPYTVVMSSVFPLGQLRAVADFCPQNASADDAAAPSKSCPTTTNVTCSAYSTVVTFPPSIWKVVADLNVHNVFYLRVRLFDDETLVAQHNSTLFQVCNIPKRRPAKSAAGGEKAAKRARIATTCA</sequence>
<feature type="compositionally biased region" description="Polar residues" evidence="1">
    <location>
        <begin position="165"/>
        <end position="180"/>
    </location>
</feature>
<feature type="region of interest" description="Disordered" evidence="1">
    <location>
        <begin position="1"/>
        <end position="55"/>
    </location>
</feature>
<dbReference type="InParanoid" id="T0QDL3"/>
<evidence type="ECO:0000313" key="3">
    <source>
        <dbReference type="Proteomes" id="UP000030762"/>
    </source>
</evidence>
<dbReference type="GeneID" id="19951567"/>
<feature type="compositionally biased region" description="Low complexity" evidence="1">
    <location>
        <begin position="1"/>
        <end position="20"/>
    </location>
</feature>
<gene>
    <name evidence="2" type="ORF">SDRG_10840</name>
</gene>
<dbReference type="Proteomes" id="UP000030762">
    <property type="component" value="Unassembled WGS sequence"/>
</dbReference>
<dbReference type="OrthoDB" id="10648510at2759"/>
<dbReference type="RefSeq" id="XP_008615074.1">
    <property type="nucleotide sequence ID" value="XM_008616852.1"/>
</dbReference>
<feature type="compositionally biased region" description="Low complexity" evidence="1">
    <location>
        <begin position="43"/>
        <end position="52"/>
    </location>
</feature>
<dbReference type="VEuPathDB" id="FungiDB:SDRG_10840"/>
<organism evidence="2 3">
    <name type="scientific">Saprolegnia diclina (strain VS20)</name>
    <dbReference type="NCBI Taxonomy" id="1156394"/>
    <lineage>
        <taxon>Eukaryota</taxon>
        <taxon>Sar</taxon>
        <taxon>Stramenopiles</taxon>
        <taxon>Oomycota</taxon>
        <taxon>Saprolegniomycetes</taxon>
        <taxon>Saprolegniales</taxon>
        <taxon>Saprolegniaceae</taxon>
        <taxon>Saprolegnia</taxon>
    </lineage>
</organism>
<evidence type="ECO:0000256" key="1">
    <source>
        <dbReference type="SAM" id="MobiDB-lite"/>
    </source>
</evidence>
<reference evidence="2 3" key="1">
    <citation type="submission" date="2012-04" db="EMBL/GenBank/DDBJ databases">
        <title>The Genome Sequence of Saprolegnia declina VS20.</title>
        <authorList>
            <consortium name="The Broad Institute Genome Sequencing Platform"/>
            <person name="Russ C."/>
            <person name="Nusbaum C."/>
            <person name="Tyler B."/>
            <person name="van West P."/>
            <person name="Dieguez-Uribeondo J."/>
            <person name="de Bruijn I."/>
            <person name="Tripathy S."/>
            <person name="Jiang R."/>
            <person name="Young S.K."/>
            <person name="Zeng Q."/>
            <person name="Gargeya S."/>
            <person name="Fitzgerald M."/>
            <person name="Haas B."/>
            <person name="Abouelleil A."/>
            <person name="Alvarado L."/>
            <person name="Arachchi H.M."/>
            <person name="Berlin A."/>
            <person name="Chapman S.B."/>
            <person name="Goldberg J."/>
            <person name="Griggs A."/>
            <person name="Gujja S."/>
            <person name="Hansen M."/>
            <person name="Howarth C."/>
            <person name="Imamovic A."/>
            <person name="Larimer J."/>
            <person name="McCowen C."/>
            <person name="Montmayeur A."/>
            <person name="Murphy C."/>
            <person name="Neiman D."/>
            <person name="Pearson M."/>
            <person name="Priest M."/>
            <person name="Roberts A."/>
            <person name="Saif S."/>
            <person name="Shea T."/>
            <person name="Sisk P."/>
            <person name="Sykes S."/>
            <person name="Wortman J."/>
            <person name="Nusbaum C."/>
            <person name="Birren B."/>
        </authorList>
    </citation>
    <scope>NUCLEOTIDE SEQUENCE [LARGE SCALE GENOMIC DNA]</scope>
    <source>
        <strain evidence="2 3">VS20</strain>
    </source>
</reference>
<keyword evidence="3" id="KW-1185">Reference proteome</keyword>
<feature type="region of interest" description="Disordered" evidence="1">
    <location>
        <begin position="163"/>
        <end position="208"/>
    </location>
</feature>
<dbReference type="AlphaFoldDB" id="T0QDL3"/>
<proteinExistence type="predicted"/>
<name>T0QDL3_SAPDV</name>
<dbReference type="EMBL" id="JH767168">
    <property type="protein sequence ID" value="EQC31675.1"/>
    <property type="molecule type" value="Genomic_DNA"/>
</dbReference>
<evidence type="ECO:0000313" key="2">
    <source>
        <dbReference type="EMBL" id="EQC31675.1"/>
    </source>
</evidence>
<protein>
    <submittedName>
        <fullName evidence="2">Uncharacterized protein</fullName>
    </submittedName>
</protein>